<protein>
    <submittedName>
        <fullName evidence="1">Uncharacterized protein</fullName>
    </submittedName>
</protein>
<sequence length="95" mass="11164">MQFHLSKHFYLLENTFKFFGHPLHSECDAHCVIYFTASTTMKITTLTFMQSAMDLNMIYSANNCISASFSTSRTYVNMPSKWRRQSRGRQKHQLN</sequence>
<dbReference type="AlphaFoldDB" id="A0A224YLI8"/>
<name>A0A224YLI8_9ACAR</name>
<proteinExistence type="predicted"/>
<reference evidence="1" key="1">
    <citation type="journal article" date="2017" name="Parasit. Vectors">
        <title>Sialotranscriptomics of Rhipicephalus zambeziensis reveals intricate expression profiles of secretory proteins and suggests tight temporal transcriptional regulation during blood-feeding.</title>
        <authorList>
            <person name="de Castro M.H."/>
            <person name="de Klerk D."/>
            <person name="Pienaar R."/>
            <person name="Rees D.J.G."/>
            <person name="Mans B.J."/>
        </authorList>
    </citation>
    <scope>NUCLEOTIDE SEQUENCE</scope>
    <source>
        <tissue evidence="1">Salivary glands</tissue>
    </source>
</reference>
<evidence type="ECO:0000313" key="1">
    <source>
        <dbReference type="EMBL" id="MAA14640.1"/>
    </source>
</evidence>
<organism evidence="1">
    <name type="scientific">Rhipicephalus zambeziensis</name>
    <dbReference type="NCBI Taxonomy" id="60191"/>
    <lineage>
        <taxon>Eukaryota</taxon>
        <taxon>Metazoa</taxon>
        <taxon>Ecdysozoa</taxon>
        <taxon>Arthropoda</taxon>
        <taxon>Chelicerata</taxon>
        <taxon>Arachnida</taxon>
        <taxon>Acari</taxon>
        <taxon>Parasitiformes</taxon>
        <taxon>Ixodida</taxon>
        <taxon>Ixodoidea</taxon>
        <taxon>Ixodidae</taxon>
        <taxon>Rhipicephalinae</taxon>
        <taxon>Rhipicephalus</taxon>
        <taxon>Rhipicephalus</taxon>
    </lineage>
</organism>
<accession>A0A224YLI8</accession>
<dbReference type="EMBL" id="GFPF01003494">
    <property type="protein sequence ID" value="MAA14640.1"/>
    <property type="molecule type" value="Transcribed_RNA"/>
</dbReference>